<comment type="caution">
    <text evidence="1">The sequence shown here is derived from an EMBL/GenBank/DDBJ whole genome shotgun (WGS) entry which is preliminary data.</text>
</comment>
<dbReference type="OrthoDB" id="10609292at2759"/>
<organism evidence="1 2">
    <name type="scientific">Phytophthora megakarya</name>
    <dbReference type="NCBI Taxonomy" id="4795"/>
    <lineage>
        <taxon>Eukaryota</taxon>
        <taxon>Sar</taxon>
        <taxon>Stramenopiles</taxon>
        <taxon>Oomycota</taxon>
        <taxon>Peronosporomycetes</taxon>
        <taxon>Peronosporales</taxon>
        <taxon>Peronosporaceae</taxon>
        <taxon>Phytophthora</taxon>
    </lineage>
</organism>
<proteinExistence type="predicted"/>
<dbReference type="Proteomes" id="UP000198211">
    <property type="component" value="Unassembled WGS sequence"/>
</dbReference>
<dbReference type="EMBL" id="NBNE01016460">
    <property type="protein sequence ID" value="OWY93226.1"/>
    <property type="molecule type" value="Genomic_DNA"/>
</dbReference>
<name>A0A225UKZ5_9STRA</name>
<keyword evidence="2" id="KW-1185">Reference proteome</keyword>
<evidence type="ECO:0000313" key="2">
    <source>
        <dbReference type="Proteomes" id="UP000198211"/>
    </source>
</evidence>
<gene>
    <name evidence="1" type="ORF">PHMEG_00037455</name>
</gene>
<evidence type="ECO:0000313" key="1">
    <source>
        <dbReference type="EMBL" id="OWY93226.1"/>
    </source>
</evidence>
<reference evidence="2" key="1">
    <citation type="submission" date="2017-03" db="EMBL/GenBank/DDBJ databases">
        <title>Phytopthora megakarya and P. palmivora, two closely related causual agents of cacao black pod achieved similar genome size and gene model numbers by different mechanisms.</title>
        <authorList>
            <person name="Ali S."/>
            <person name="Shao J."/>
            <person name="Larry D.J."/>
            <person name="Kronmiller B."/>
            <person name="Shen D."/>
            <person name="Strem M.D."/>
            <person name="Melnick R.L."/>
            <person name="Guiltinan M.J."/>
            <person name="Tyler B.M."/>
            <person name="Meinhardt L.W."/>
            <person name="Bailey B.A."/>
        </authorList>
    </citation>
    <scope>NUCLEOTIDE SEQUENCE [LARGE SCALE GENOMIC DNA]</scope>
    <source>
        <strain evidence="2">zdho120</strain>
    </source>
</reference>
<dbReference type="AlphaFoldDB" id="A0A225UKZ5"/>
<accession>A0A225UKZ5</accession>
<sequence>MSDRHRGKDPAVYVTSQIRAEAVMYKSLPRTLPPAYDWGFGVKADFKPAPHVTTILEVVDAARVFVPSTAERVDAIISFTKIKIGRMQWDADDVMELVYWVNDVLENFRSVVAGCSDIQISHVENIQDIQECRGLGLEEKAATTTPVAACSNISIAPTLTQLHFDQEEPRKDMIQVPPSCYNDYRSNLIRFQGASQKAEHTLCLSHLAQPSKLRSKSDLEA</sequence>
<protein>
    <submittedName>
        <fullName evidence="1">Uncharacterized protein</fullName>
    </submittedName>
</protein>